<sequence length="48" mass="5257">MRKYAEATMDVVLFEGTAAEIVTESPVTSRCLPLPCRGEDQTPIITSE</sequence>
<accession>I5AUZ5</accession>
<dbReference type="Proteomes" id="UP000005753">
    <property type="component" value="Chromosome"/>
</dbReference>
<reference evidence="1 2" key="2">
    <citation type="submission" date="2012-02" db="EMBL/GenBank/DDBJ databases">
        <title>Improved High-Quality Draft sequence of Eubacterium cellulosolvens 6.</title>
        <authorList>
            <consortium name="US DOE Joint Genome Institute"/>
            <person name="Lucas S."/>
            <person name="Han J."/>
            <person name="Lapidus A."/>
            <person name="Cheng J.-F."/>
            <person name="Goodwin L."/>
            <person name="Pitluck S."/>
            <person name="Peters L."/>
            <person name="Mikhailova N."/>
            <person name="Gu W."/>
            <person name="Detter J.C."/>
            <person name="Han C."/>
            <person name="Tapia R."/>
            <person name="Land M."/>
            <person name="Hauser L."/>
            <person name="Kyrpides N."/>
            <person name="Ivanova N."/>
            <person name="Pagani I."/>
            <person name="Johnson E."/>
            <person name="Mukhopadhyay B."/>
            <person name="Anderson I."/>
            <person name="Woyke T."/>
        </authorList>
    </citation>
    <scope>NUCLEOTIDE SEQUENCE [LARGE SCALE GENOMIC DNA]</scope>
    <source>
        <strain evidence="1 2">6</strain>
    </source>
</reference>
<dbReference type="HOGENOM" id="CLU_3152917_0_0_9"/>
<evidence type="ECO:0000313" key="1">
    <source>
        <dbReference type="EMBL" id="EIM57618.1"/>
    </source>
</evidence>
<reference evidence="1 2" key="1">
    <citation type="submission" date="2010-08" db="EMBL/GenBank/DDBJ databases">
        <authorList>
            <consortium name="US DOE Joint Genome Institute (JGI-PGF)"/>
            <person name="Lucas S."/>
            <person name="Copeland A."/>
            <person name="Lapidus A."/>
            <person name="Cheng J.-F."/>
            <person name="Bruce D."/>
            <person name="Goodwin L."/>
            <person name="Pitluck S."/>
            <person name="Land M.L."/>
            <person name="Hauser L."/>
            <person name="Chang Y.-J."/>
            <person name="Anderson I.J."/>
            <person name="Johnson E."/>
            <person name="Mulhopadhyay B."/>
            <person name="Kyrpides N."/>
            <person name="Woyke T.J."/>
        </authorList>
    </citation>
    <scope>NUCLEOTIDE SEQUENCE [LARGE SCALE GENOMIC DNA]</scope>
    <source>
        <strain evidence="1 2">6</strain>
    </source>
</reference>
<proteinExistence type="predicted"/>
<dbReference type="AlphaFoldDB" id="I5AUZ5"/>
<keyword evidence="2" id="KW-1185">Reference proteome</keyword>
<dbReference type="EMBL" id="CM001487">
    <property type="protein sequence ID" value="EIM57618.1"/>
    <property type="molecule type" value="Genomic_DNA"/>
</dbReference>
<name>I5AUZ5_EUBC6</name>
<dbReference type="STRING" id="633697.EubceDRAFT1_1843"/>
<evidence type="ECO:0000313" key="2">
    <source>
        <dbReference type="Proteomes" id="UP000005753"/>
    </source>
</evidence>
<organism evidence="1 2">
    <name type="scientific">Eubacterium cellulosolvens (strain ATCC 43171 / JCM 9499 / 6)</name>
    <name type="common">Cillobacterium cellulosolvens</name>
    <dbReference type="NCBI Taxonomy" id="633697"/>
    <lineage>
        <taxon>Bacteria</taxon>
        <taxon>Bacillati</taxon>
        <taxon>Bacillota</taxon>
        <taxon>Clostridia</taxon>
        <taxon>Eubacteriales</taxon>
        <taxon>Eubacteriaceae</taxon>
        <taxon>Eubacterium</taxon>
    </lineage>
</organism>
<protein>
    <submittedName>
        <fullName evidence="1">Uncharacterized protein</fullName>
    </submittedName>
</protein>
<dbReference type="OrthoDB" id="9915922at2"/>
<gene>
    <name evidence="1" type="ORF">EubceDRAFT1_1843</name>
</gene>